<dbReference type="InterPro" id="IPR006311">
    <property type="entry name" value="TAT_signal"/>
</dbReference>
<dbReference type="PANTHER" id="PTHR47495:SF3">
    <property type="entry name" value="BLR6219 PROTEIN"/>
    <property type="match status" value="1"/>
</dbReference>
<dbReference type="PANTHER" id="PTHR47495">
    <property type="entry name" value="ALDEHYDE DEHYDROGENASE"/>
    <property type="match status" value="1"/>
</dbReference>
<keyword evidence="3" id="KW-1185">Reference proteome</keyword>
<dbReference type="Pfam" id="PF02738">
    <property type="entry name" value="MoCoBD_1"/>
    <property type="match status" value="1"/>
</dbReference>
<feature type="domain" description="Aldehyde oxidase/xanthine dehydrogenase a/b hammerhead" evidence="1">
    <location>
        <begin position="199"/>
        <end position="288"/>
    </location>
</feature>
<dbReference type="KEGG" id="pfer:IRI77_18505"/>
<dbReference type="Pfam" id="PF20256">
    <property type="entry name" value="MoCoBD_2"/>
    <property type="match status" value="2"/>
</dbReference>
<dbReference type="InterPro" id="IPR046867">
    <property type="entry name" value="AldOxase/xan_DH_MoCoBD2"/>
</dbReference>
<dbReference type="InterPro" id="IPR000674">
    <property type="entry name" value="Ald_Oxase/Xan_DH_a/b"/>
</dbReference>
<name>A0A7S7SQ52_PALFE</name>
<evidence type="ECO:0000259" key="1">
    <source>
        <dbReference type="SMART" id="SM01008"/>
    </source>
</evidence>
<dbReference type="InterPro" id="IPR012368">
    <property type="entry name" value="OxRdtase_Mopterin-bd_su_IorB"/>
</dbReference>
<dbReference type="Gene3D" id="3.30.365.10">
    <property type="entry name" value="Aldehyde oxidase/xanthine dehydrogenase, molybdopterin binding domain"/>
    <property type="match status" value="4"/>
</dbReference>
<evidence type="ECO:0000313" key="3">
    <source>
        <dbReference type="Proteomes" id="UP000593892"/>
    </source>
</evidence>
<dbReference type="PROSITE" id="PS51318">
    <property type="entry name" value="TAT"/>
    <property type="match status" value="1"/>
</dbReference>
<protein>
    <submittedName>
        <fullName evidence="2">Xanthine dehydrogenase family protein molybdopterin-binding subunit</fullName>
    </submittedName>
</protein>
<dbReference type="AlphaFoldDB" id="A0A7S7SQ52"/>
<dbReference type="InterPro" id="IPR008274">
    <property type="entry name" value="AldOxase/xan_DH_MoCoBD1"/>
</dbReference>
<accession>A0A7S7SQ52</accession>
<evidence type="ECO:0000313" key="2">
    <source>
        <dbReference type="EMBL" id="QOY91855.1"/>
    </source>
</evidence>
<dbReference type="SMART" id="SM01008">
    <property type="entry name" value="Ald_Xan_dh_C"/>
    <property type="match status" value="1"/>
</dbReference>
<dbReference type="PIRSF" id="PIRSF036389">
    <property type="entry name" value="IOR_B"/>
    <property type="match status" value="1"/>
</dbReference>
<dbReference type="SUPFAM" id="SSF56003">
    <property type="entry name" value="Molybdenum cofactor-binding domain"/>
    <property type="match status" value="2"/>
</dbReference>
<organism evidence="2 3">
    <name type="scientific">Paludibaculum fermentans</name>
    <dbReference type="NCBI Taxonomy" id="1473598"/>
    <lineage>
        <taxon>Bacteria</taxon>
        <taxon>Pseudomonadati</taxon>
        <taxon>Acidobacteriota</taxon>
        <taxon>Terriglobia</taxon>
        <taxon>Bryobacterales</taxon>
        <taxon>Bryobacteraceae</taxon>
        <taxon>Paludibaculum</taxon>
    </lineage>
</organism>
<sequence>MSAVYRLDRREFLGGLFSAGALVLAAPMAVEGAVPAFMPTVYLGVEPDGTVVIVAHRSEMGTGIRTSLPMVAADELGADWKRVRIEQALGDEKYGSQNTDGSCSIRDFYDALRDAGATARMMLERAAAAQWQVPLNECSAVDHEIVHRASGKKAGFGALVAAAAKQPVPAKADLKLKPASEFKYIGKGVPMADQNDIVRGKGTFGYDAKMPGMLYASIERPPVVGGSVKSFDGTAAKAVKGVKDAIVLPTFQKPYGYKQLGGVAVLADNTWAAMEGRKKLQVEWNGGENESFDSDAFRKKMSETVRSPQKAARNKGDVEKAFASAAKTHEAEYYTPLLSHAPMEPPAAVAEFKDGKVTAWAATQNPQAVQEAVSEAMGIPKTDVLCHVTLLGGGFGRKSKPDYVVEAALLSKQVGRPVKVSWTRQDDIKFDYYHACASIYMKAGLNAQGRPDAWLQRVAAPSLMNLYQKDTLELSPLELGLGFIDVPFDIANLRVENGPAAAHVRIGWLRSVNNIQHAFAIHSFVDELAHLAGRDTVDYTMDLIGPARRVDFSGQGFQHANYGQKEDKFPFDTARLRRVIEVAAEKSGWSKNKSAPGHAWGFAAHRSFLCYVATVVEVKVDKDGKLTIPTVHYAIDPGQVIHPDRVISQFQGAAVFGTSGALLGEITATGGKVKQANFNNYPVARMNEAPQQVHVHIVPSNEPPGGVGEPGVPTIAPALANAIFAATGKRIRELPLKKTKLV</sequence>
<dbReference type="InterPro" id="IPR052516">
    <property type="entry name" value="N-heterocyclic_Hydroxylase"/>
</dbReference>
<dbReference type="Proteomes" id="UP000593892">
    <property type="component" value="Chromosome"/>
</dbReference>
<dbReference type="InterPro" id="IPR037165">
    <property type="entry name" value="AldOxase/xan_DH_Mopterin-bd_sf"/>
</dbReference>
<gene>
    <name evidence="2" type="ORF">IRI77_18505</name>
</gene>
<dbReference type="Gene3D" id="3.90.1170.50">
    <property type="entry name" value="Aldehyde oxidase/xanthine dehydrogenase, a/b hammerhead"/>
    <property type="match status" value="1"/>
</dbReference>
<dbReference type="RefSeq" id="WP_194453509.1">
    <property type="nucleotide sequence ID" value="NZ_CP063849.1"/>
</dbReference>
<dbReference type="GO" id="GO:0016491">
    <property type="term" value="F:oxidoreductase activity"/>
    <property type="evidence" value="ECO:0007669"/>
    <property type="project" value="InterPro"/>
</dbReference>
<reference evidence="2 3" key="1">
    <citation type="submission" date="2020-10" db="EMBL/GenBank/DDBJ databases">
        <title>Complete genome sequence of Paludibaculum fermentans P105T, a facultatively anaerobic acidobacterium capable of dissimilatory Fe(III) reduction.</title>
        <authorList>
            <person name="Dedysh S.N."/>
            <person name="Beletsky A.V."/>
            <person name="Kulichevskaya I.S."/>
            <person name="Mardanov A.V."/>
            <person name="Ravin N.V."/>
        </authorList>
    </citation>
    <scope>NUCLEOTIDE SEQUENCE [LARGE SCALE GENOMIC DNA]</scope>
    <source>
        <strain evidence="2 3">P105</strain>
    </source>
</reference>
<proteinExistence type="predicted"/>
<dbReference type="EMBL" id="CP063849">
    <property type="protein sequence ID" value="QOY91855.1"/>
    <property type="molecule type" value="Genomic_DNA"/>
</dbReference>